<protein>
    <submittedName>
        <fullName evidence="1">Uncharacterized protein</fullName>
    </submittedName>
</protein>
<evidence type="ECO:0000313" key="1">
    <source>
        <dbReference type="EMBL" id="TQD77360.1"/>
    </source>
</evidence>
<keyword evidence="2" id="KW-1185">Reference proteome</keyword>
<accession>A0A540KT20</accession>
<proteinExistence type="predicted"/>
<dbReference type="EMBL" id="VIEB01000968">
    <property type="protein sequence ID" value="TQD77360.1"/>
    <property type="molecule type" value="Genomic_DNA"/>
</dbReference>
<reference evidence="1 2" key="1">
    <citation type="journal article" date="2019" name="G3 (Bethesda)">
        <title>Sequencing of a Wild Apple (Malus baccata) Genome Unravels the Differences Between Cultivated and Wild Apple Species Regarding Disease Resistance and Cold Tolerance.</title>
        <authorList>
            <person name="Chen X."/>
        </authorList>
    </citation>
    <scope>NUCLEOTIDE SEQUENCE [LARGE SCALE GENOMIC DNA]</scope>
    <source>
        <strain evidence="2">cv. Shandingzi</strain>
        <tissue evidence="1">Leaves</tissue>
    </source>
</reference>
<evidence type="ECO:0000313" key="2">
    <source>
        <dbReference type="Proteomes" id="UP000315295"/>
    </source>
</evidence>
<dbReference type="Proteomes" id="UP000315295">
    <property type="component" value="Unassembled WGS sequence"/>
</dbReference>
<dbReference type="AlphaFoldDB" id="A0A540KT20"/>
<gene>
    <name evidence="1" type="ORF">C1H46_037107</name>
</gene>
<organism evidence="1 2">
    <name type="scientific">Malus baccata</name>
    <name type="common">Siberian crab apple</name>
    <name type="synonym">Pyrus baccata</name>
    <dbReference type="NCBI Taxonomy" id="106549"/>
    <lineage>
        <taxon>Eukaryota</taxon>
        <taxon>Viridiplantae</taxon>
        <taxon>Streptophyta</taxon>
        <taxon>Embryophyta</taxon>
        <taxon>Tracheophyta</taxon>
        <taxon>Spermatophyta</taxon>
        <taxon>Magnoliopsida</taxon>
        <taxon>eudicotyledons</taxon>
        <taxon>Gunneridae</taxon>
        <taxon>Pentapetalae</taxon>
        <taxon>rosids</taxon>
        <taxon>fabids</taxon>
        <taxon>Rosales</taxon>
        <taxon>Rosaceae</taxon>
        <taxon>Amygdaloideae</taxon>
        <taxon>Maleae</taxon>
        <taxon>Malus</taxon>
    </lineage>
</organism>
<name>A0A540KT20_MALBA</name>
<comment type="caution">
    <text evidence="1">The sequence shown here is derived from an EMBL/GenBank/DDBJ whole genome shotgun (WGS) entry which is preliminary data.</text>
</comment>
<sequence length="55" mass="6583">MSANEYYRMFTDLSRYDPEVAANPVEMLHCFRLGTKKKWRFISDIVFLCHLPEVL</sequence>